<keyword evidence="3" id="KW-0813">Transport</keyword>
<feature type="transmembrane region" description="Helical" evidence="8">
    <location>
        <begin position="63"/>
        <end position="88"/>
    </location>
</feature>
<comment type="caution">
    <text evidence="9">The sequence shown here is derived from an EMBL/GenBank/DDBJ whole genome shotgun (WGS) entry which is preliminary data.</text>
</comment>
<evidence type="ECO:0008006" key="11">
    <source>
        <dbReference type="Google" id="ProtNLM"/>
    </source>
</evidence>
<keyword evidence="6 8" id="KW-1133">Transmembrane helix</keyword>
<dbReference type="Proteomes" id="UP000176678">
    <property type="component" value="Unassembled WGS sequence"/>
</dbReference>
<comment type="similarity">
    <text evidence="2">Belongs to the autoinducer-2 exporter (AI-2E) (TC 2.A.86) family.</text>
</comment>
<evidence type="ECO:0000256" key="1">
    <source>
        <dbReference type="ARBA" id="ARBA00004651"/>
    </source>
</evidence>
<proteinExistence type="inferred from homology"/>
<dbReference type="Pfam" id="PF01594">
    <property type="entry name" value="AI-2E_transport"/>
    <property type="match status" value="1"/>
</dbReference>
<organism evidence="9 10">
    <name type="scientific">Candidatus Uhrbacteria bacterium RIFCSPLOWO2_02_FULL_51_9</name>
    <dbReference type="NCBI Taxonomy" id="1802410"/>
    <lineage>
        <taxon>Bacteria</taxon>
        <taxon>Candidatus Uhriibacteriota</taxon>
    </lineage>
</organism>
<evidence type="ECO:0000256" key="5">
    <source>
        <dbReference type="ARBA" id="ARBA00022692"/>
    </source>
</evidence>
<evidence type="ECO:0000256" key="6">
    <source>
        <dbReference type="ARBA" id="ARBA00022989"/>
    </source>
</evidence>
<evidence type="ECO:0000256" key="3">
    <source>
        <dbReference type="ARBA" id="ARBA00022448"/>
    </source>
</evidence>
<comment type="subcellular location">
    <subcellularLocation>
        <location evidence="1">Cell membrane</location>
        <topology evidence="1">Multi-pass membrane protein</topology>
    </subcellularLocation>
</comment>
<name>A0A1F7VDA3_9BACT</name>
<accession>A0A1F7VDA3</accession>
<feature type="transmembrane region" description="Helical" evidence="8">
    <location>
        <begin position="230"/>
        <end position="251"/>
    </location>
</feature>
<keyword evidence="5 8" id="KW-0812">Transmembrane</keyword>
<evidence type="ECO:0000256" key="4">
    <source>
        <dbReference type="ARBA" id="ARBA00022475"/>
    </source>
</evidence>
<dbReference type="GO" id="GO:0055085">
    <property type="term" value="P:transmembrane transport"/>
    <property type="evidence" value="ECO:0007669"/>
    <property type="project" value="TreeGrafter"/>
</dbReference>
<dbReference type="GO" id="GO:0005886">
    <property type="term" value="C:plasma membrane"/>
    <property type="evidence" value="ECO:0007669"/>
    <property type="project" value="UniProtKB-SubCell"/>
</dbReference>
<dbReference type="PANTHER" id="PTHR21716">
    <property type="entry name" value="TRANSMEMBRANE PROTEIN"/>
    <property type="match status" value="1"/>
</dbReference>
<dbReference type="InterPro" id="IPR002549">
    <property type="entry name" value="AI-2E-like"/>
</dbReference>
<gene>
    <name evidence="9" type="ORF">A3H75_03285</name>
</gene>
<evidence type="ECO:0000313" key="10">
    <source>
        <dbReference type="Proteomes" id="UP000176678"/>
    </source>
</evidence>
<evidence type="ECO:0000256" key="2">
    <source>
        <dbReference type="ARBA" id="ARBA00009773"/>
    </source>
</evidence>
<keyword evidence="7 8" id="KW-0472">Membrane</keyword>
<keyword evidence="4" id="KW-1003">Cell membrane</keyword>
<reference evidence="9 10" key="1">
    <citation type="journal article" date="2016" name="Nat. Commun.">
        <title>Thousands of microbial genomes shed light on interconnected biogeochemical processes in an aquifer system.</title>
        <authorList>
            <person name="Anantharaman K."/>
            <person name="Brown C.T."/>
            <person name="Hug L.A."/>
            <person name="Sharon I."/>
            <person name="Castelle C.J."/>
            <person name="Probst A.J."/>
            <person name="Thomas B.C."/>
            <person name="Singh A."/>
            <person name="Wilkins M.J."/>
            <person name="Karaoz U."/>
            <person name="Brodie E.L."/>
            <person name="Williams K.H."/>
            <person name="Hubbard S.S."/>
            <person name="Banfield J.F."/>
        </authorList>
    </citation>
    <scope>NUCLEOTIDE SEQUENCE [LARGE SCALE GENOMIC DNA]</scope>
</reference>
<dbReference type="EMBL" id="MGES01000048">
    <property type="protein sequence ID" value="OGL88421.1"/>
    <property type="molecule type" value="Genomic_DNA"/>
</dbReference>
<feature type="transmembrane region" description="Helical" evidence="8">
    <location>
        <begin position="258"/>
        <end position="281"/>
    </location>
</feature>
<dbReference type="STRING" id="1802410.A3H75_03285"/>
<evidence type="ECO:0000256" key="7">
    <source>
        <dbReference type="ARBA" id="ARBA00023136"/>
    </source>
</evidence>
<dbReference type="PANTHER" id="PTHR21716:SF53">
    <property type="entry name" value="PERMEASE PERM-RELATED"/>
    <property type="match status" value="1"/>
</dbReference>
<dbReference type="AlphaFoldDB" id="A0A1F7VDA3"/>
<feature type="transmembrane region" description="Helical" evidence="8">
    <location>
        <begin position="301"/>
        <end position="334"/>
    </location>
</feature>
<sequence>MDRSSVFTLSTKTIVKVVVTGLLLWVLYIIRDILLLFFVALILSSLIDPWATWCQRKHIPRAVAVLVIYVLLIGAVSTAVVLLAPTIVNESQNLVKNLSASWEEIASRGGNLDQFSTDFDILSNIQRNLLPSGETIGKTLGSIVATVSGIFGGIFSLVLVLVFTFYLVVEEDAAARWVKLVVPDEYQPFVNQLFIKMKRKLGLWLRGQLLLSLFIGVLVYLGLTVLGVDYALVIALVAAILELVPYVGPVLSAVPAIFLAFTQTGSFTLPLIVALMFWIIQVVENNLLVPRVMQKAVGINPIVSILSILIGAKLAGVVGVLIAIPLVTVLSVFIEEMRSVKSDEKIP</sequence>
<evidence type="ECO:0000256" key="8">
    <source>
        <dbReference type="SAM" id="Phobius"/>
    </source>
</evidence>
<feature type="transmembrane region" description="Helical" evidence="8">
    <location>
        <begin position="143"/>
        <end position="169"/>
    </location>
</feature>
<feature type="transmembrane region" description="Helical" evidence="8">
    <location>
        <begin position="203"/>
        <end position="224"/>
    </location>
</feature>
<evidence type="ECO:0000313" key="9">
    <source>
        <dbReference type="EMBL" id="OGL88421.1"/>
    </source>
</evidence>
<protein>
    <recommendedName>
        <fullName evidence="11">AI-2E family transporter</fullName>
    </recommendedName>
</protein>